<dbReference type="Proteomes" id="UP000275076">
    <property type="component" value="Unassembled WGS sequence"/>
</dbReference>
<proteinExistence type="predicted"/>
<dbReference type="EMBL" id="RBVX01000002">
    <property type="protein sequence ID" value="RSL34918.1"/>
    <property type="molecule type" value="Genomic_DNA"/>
</dbReference>
<organism evidence="2 3">
    <name type="scientific">Salibacterium salarium</name>
    <dbReference type="NCBI Taxonomy" id="284579"/>
    <lineage>
        <taxon>Bacteria</taxon>
        <taxon>Bacillati</taxon>
        <taxon>Bacillota</taxon>
        <taxon>Bacilli</taxon>
        <taxon>Bacillales</taxon>
        <taxon>Bacillaceae</taxon>
    </lineage>
</organism>
<feature type="transmembrane region" description="Helical" evidence="1">
    <location>
        <begin position="373"/>
        <end position="406"/>
    </location>
</feature>
<keyword evidence="1" id="KW-0472">Membrane</keyword>
<name>A0A3R9PNT1_9BACI</name>
<evidence type="ECO:0000313" key="3">
    <source>
        <dbReference type="Proteomes" id="UP000275076"/>
    </source>
</evidence>
<keyword evidence="1" id="KW-1133">Transmembrane helix</keyword>
<dbReference type="AlphaFoldDB" id="A0A3R9PNT1"/>
<keyword evidence="3" id="KW-1185">Reference proteome</keyword>
<keyword evidence="1" id="KW-0812">Transmembrane</keyword>
<evidence type="ECO:0000313" key="2">
    <source>
        <dbReference type="EMBL" id="RSL34918.1"/>
    </source>
</evidence>
<reference evidence="2 3" key="1">
    <citation type="submission" date="2018-10" db="EMBL/GenBank/DDBJ databases">
        <title>Draft genome sequence of Bacillus salarius IM0101, isolated from a hypersaline soil in Inner Mongolia, China.</title>
        <authorList>
            <person name="Yamprayoonswat W."/>
            <person name="Boonvisut S."/>
            <person name="Jumpathong W."/>
            <person name="Sittihan S."/>
            <person name="Ruangsuj P."/>
            <person name="Wanthongcharoen S."/>
            <person name="Thongpramul N."/>
            <person name="Pimmason S."/>
            <person name="Yu B."/>
            <person name="Yasawong M."/>
        </authorList>
    </citation>
    <scope>NUCLEOTIDE SEQUENCE [LARGE SCALE GENOMIC DNA]</scope>
    <source>
        <strain evidence="2 3">IM0101</strain>
    </source>
</reference>
<feature type="transmembrane region" description="Helical" evidence="1">
    <location>
        <begin position="314"/>
        <end position="331"/>
    </location>
</feature>
<sequence length="491" mass="57467">MVGKAMKPVHVTKKLTKAQKKAYKPHALPEFSIHRTFPIEWNNKEYYIVGQFTVNEQDQFMHWVVLDGEGRVVSKEEAKQIHQVYTYWLWTKKAIRLIPALEERLSMQPEEIKIKEVINRAAAKMEKDYGLHSAHKIMEFLSILQSKPEIEEQLLDYLHPLKKIIEDIESEKRLSEQHIERITPLWESFQTIYQSWMKSLDNFEVHVFLRNRVNDSKECEEESRFVLNVLKEKSLMYSIISVIGHLDESFLEGDLHQHIIWHFERTMAQPEDPKPDVSFKGKYKPYPVLKWIYSALVYAFIPLEALLFLFTWNIGILITMGMQLFIFVPIIRPYRMWARLHLIFQWKEIIADKSMVLDSFEAKNLSVAPSYRVAGIFMAGFGAVMYFFTVLAVPLTFFGIGALLYGYGQLVSKTSLAWTTVEFHKAWIKIGPNEFWGMQIRELVWEEENTLKIDQGKDKGAFSIQFKPEDKQAAEQALTEWCQINGRSVAG</sequence>
<accession>A0A3R9PNT1</accession>
<comment type="caution">
    <text evidence="2">The sequence shown here is derived from an EMBL/GenBank/DDBJ whole genome shotgun (WGS) entry which is preliminary data.</text>
</comment>
<gene>
    <name evidence="2" type="ORF">D7Z54_03550</name>
</gene>
<protein>
    <submittedName>
        <fullName evidence="2">Uncharacterized protein</fullName>
    </submittedName>
</protein>
<evidence type="ECO:0000256" key="1">
    <source>
        <dbReference type="SAM" id="Phobius"/>
    </source>
</evidence>